<dbReference type="InterPro" id="IPR019734">
    <property type="entry name" value="TPR_rpt"/>
</dbReference>
<dbReference type="SMART" id="SM00028">
    <property type="entry name" value="TPR"/>
    <property type="match status" value="3"/>
</dbReference>
<dbReference type="SUPFAM" id="SSF56399">
    <property type="entry name" value="ADP-ribosylation"/>
    <property type="match status" value="1"/>
</dbReference>
<evidence type="ECO:0000313" key="7">
    <source>
        <dbReference type="EMBL" id="CAF4137499.1"/>
    </source>
</evidence>
<reference evidence="6" key="1">
    <citation type="submission" date="2021-02" db="EMBL/GenBank/DDBJ databases">
        <authorList>
            <person name="Nowell W R."/>
        </authorList>
    </citation>
    <scope>NUCLEOTIDE SEQUENCE</scope>
</reference>
<feature type="repeat" description="TPR" evidence="3">
    <location>
        <begin position="489"/>
        <end position="522"/>
    </location>
</feature>
<name>A0A815URP4_9BILA</name>
<evidence type="ECO:0000313" key="8">
    <source>
        <dbReference type="Proteomes" id="UP000663889"/>
    </source>
</evidence>
<sequence length="597" mass="68884">MATSLTPNEQQNLRSNEVTDNKEDVQLIWLDGKMDDSPNYLLTKTMLVELNPAAQFYSDFDRCLDLIKSIKDEQIFLIVSSAFAQRILSQIYNHRTLVALFIFCVNSQNHEPLLKQYNKTVEIFTDQESLIKSIQEKMDLIEKQTLAFSLFDQKQKSLKDLSKESASFLWGQMLLFVLRQMPQDEQSKKEMLNICRDYYQKNKYELEKIKEFQQSYSRDKAIQWYTDECFLYKLLNKALRTEDIELLYTFRFYIIDLCAAIEDESHLLKDKGTLTLFRGTQIPMEDLQKLKENVGKTISTNGFLSTSRNINMSLHFARAGHMPNDFESVLFEIQADPTLKTVFFADLENKTIMKGENEVLFNLNSLFKIQSVEFDSTLKLWKVQLTATDEGAAKQNRLGENHPRSARTLMIIASVLQQKDPNEALKYYEKALSILENSTPHDYQTTSECLTCMACLYGAYNMNEDALRCEQKALDINRTILSSDHIDIANNLRNIGVSYHEMNNPSEALRYFNESLLIYKVNYGSEHEKVKKVEADIARLNEEQPLPLSSEPEQQVLEEESRSDSNQSASHQMRSSVDSTSQVQLNSASTNIPSKTT</sequence>
<dbReference type="InterPro" id="IPR011990">
    <property type="entry name" value="TPR-like_helical_dom_sf"/>
</dbReference>
<evidence type="ECO:0000256" key="2">
    <source>
        <dbReference type="ARBA" id="ARBA00022803"/>
    </source>
</evidence>
<comment type="caution">
    <text evidence="6">The sequence shown here is derived from an EMBL/GenBank/DDBJ whole genome shotgun (WGS) entry which is preliminary data.</text>
</comment>
<evidence type="ECO:0000256" key="4">
    <source>
        <dbReference type="SAM" id="MobiDB-lite"/>
    </source>
</evidence>
<accession>A0A815URP4</accession>
<dbReference type="Pfam" id="PF13424">
    <property type="entry name" value="TPR_12"/>
    <property type="match status" value="1"/>
</dbReference>
<dbReference type="GO" id="GO:0005576">
    <property type="term" value="C:extracellular region"/>
    <property type="evidence" value="ECO:0007669"/>
    <property type="project" value="InterPro"/>
</dbReference>
<keyword evidence="1" id="KW-0677">Repeat</keyword>
<dbReference type="PANTHER" id="PTHR45641:SF19">
    <property type="entry name" value="NEPHROCYSTIN-3"/>
    <property type="match status" value="1"/>
</dbReference>
<evidence type="ECO:0000313" key="6">
    <source>
        <dbReference type="EMBL" id="CAF1519816.1"/>
    </source>
</evidence>
<feature type="domain" description="ADP ribosyltransferase" evidence="5">
    <location>
        <begin position="202"/>
        <end position="377"/>
    </location>
</feature>
<dbReference type="SUPFAM" id="SSF48452">
    <property type="entry name" value="TPR-like"/>
    <property type="match status" value="1"/>
</dbReference>
<keyword evidence="2 3" id="KW-0802">TPR repeat</keyword>
<dbReference type="PANTHER" id="PTHR45641">
    <property type="entry name" value="TETRATRICOPEPTIDE REPEAT PROTEIN (AFU_ORTHOLOGUE AFUA_6G03870)"/>
    <property type="match status" value="1"/>
</dbReference>
<dbReference type="InterPro" id="IPR003540">
    <property type="entry name" value="ADP-ribosyltransferase"/>
</dbReference>
<dbReference type="Proteomes" id="UP000663874">
    <property type="component" value="Unassembled WGS sequence"/>
</dbReference>
<evidence type="ECO:0000259" key="5">
    <source>
        <dbReference type="Pfam" id="PF03496"/>
    </source>
</evidence>
<evidence type="ECO:0000256" key="1">
    <source>
        <dbReference type="ARBA" id="ARBA00022737"/>
    </source>
</evidence>
<dbReference type="AlphaFoldDB" id="A0A815URP4"/>
<evidence type="ECO:0000256" key="3">
    <source>
        <dbReference type="PROSITE-ProRule" id="PRU00339"/>
    </source>
</evidence>
<dbReference type="Gene3D" id="1.25.40.10">
    <property type="entry name" value="Tetratricopeptide repeat domain"/>
    <property type="match status" value="1"/>
</dbReference>
<proteinExistence type="predicted"/>
<dbReference type="PROSITE" id="PS51996">
    <property type="entry name" value="TR_MART"/>
    <property type="match status" value="1"/>
</dbReference>
<feature type="non-terminal residue" evidence="6">
    <location>
        <position position="1"/>
    </location>
</feature>
<dbReference type="EMBL" id="CAJOBE010011749">
    <property type="protein sequence ID" value="CAF4137499.1"/>
    <property type="molecule type" value="Genomic_DNA"/>
</dbReference>
<organism evidence="6 8">
    <name type="scientific">Rotaria sordida</name>
    <dbReference type="NCBI Taxonomy" id="392033"/>
    <lineage>
        <taxon>Eukaryota</taxon>
        <taxon>Metazoa</taxon>
        <taxon>Spiralia</taxon>
        <taxon>Gnathifera</taxon>
        <taxon>Rotifera</taxon>
        <taxon>Eurotatoria</taxon>
        <taxon>Bdelloidea</taxon>
        <taxon>Philodinida</taxon>
        <taxon>Philodinidae</taxon>
        <taxon>Rotaria</taxon>
    </lineage>
</organism>
<dbReference type="PROSITE" id="PS50005">
    <property type="entry name" value="TPR"/>
    <property type="match status" value="1"/>
</dbReference>
<feature type="region of interest" description="Disordered" evidence="4">
    <location>
        <begin position="542"/>
        <end position="597"/>
    </location>
</feature>
<dbReference type="Proteomes" id="UP000663889">
    <property type="component" value="Unassembled WGS sequence"/>
</dbReference>
<dbReference type="Pfam" id="PF03496">
    <property type="entry name" value="ADPrib_exo_Tox"/>
    <property type="match status" value="1"/>
</dbReference>
<dbReference type="EMBL" id="CAJNOU010007167">
    <property type="protein sequence ID" value="CAF1519816.1"/>
    <property type="molecule type" value="Genomic_DNA"/>
</dbReference>
<gene>
    <name evidence="7" type="ORF">FNK824_LOCUS33033</name>
    <name evidence="6" type="ORF">SEV965_LOCUS36969</name>
</gene>
<dbReference type="Gene3D" id="3.90.176.10">
    <property type="entry name" value="Toxin ADP-ribosyltransferase, Chain A, domain 1"/>
    <property type="match status" value="1"/>
</dbReference>
<feature type="compositionally biased region" description="Polar residues" evidence="4">
    <location>
        <begin position="564"/>
        <end position="597"/>
    </location>
</feature>
<feature type="compositionally biased region" description="Low complexity" evidence="4">
    <location>
        <begin position="543"/>
        <end position="555"/>
    </location>
</feature>
<protein>
    <recommendedName>
        <fullName evidence="5">ADP ribosyltransferase domain-containing protein</fullName>
    </recommendedName>
</protein>